<dbReference type="OrthoDB" id="4188135at2759"/>
<name>A0A6G1IMQ3_9PLEO</name>
<protein>
    <submittedName>
        <fullName evidence="2">Uncharacterized protein</fullName>
    </submittedName>
</protein>
<evidence type="ECO:0000256" key="1">
    <source>
        <dbReference type="SAM" id="MobiDB-lite"/>
    </source>
</evidence>
<dbReference type="AlphaFoldDB" id="A0A6G1IMQ3"/>
<dbReference type="Proteomes" id="UP000799291">
    <property type="component" value="Unassembled WGS sequence"/>
</dbReference>
<feature type="non-terminal residue" evidence="2">
    <location>
        <position position="1"/>
    </location>
</feature>
<reference evidence="2" key="1">
    <citation type="journal article" date="2020" name="Stud. Mycol.">
        <title>101 Dothideomycetes genomes: a test case for predicting lifestyles and emergence of pathogens.</title>
        <authorList>
            <person name="Haridas S."/>
            <person name="Albert R."/>
            <person name="Binder M."/>
            <person name="Bloem J."/>
            <person name="Labutti K."/>
            <person name="Salamov A."/>
            <person name="Andreopoulos B."/>
            <person name="Baker S."/>
            <person name="Barry K."/>
            <person name="Bills G."/>
            <person name="Bluhm B."/>
            <person name="Cannon C."/>
            <person name="Castanera R."/>
            <person name="Culley D."/>
            <person name="Daum C."/>
            <person name="Ezra D."/>
            <person name="Gonzalez J."/>
            <person name="Henrissat B."/>
            <person name="Kuo A."/>
            <person name="Liang C."/>
            <person name="Lipzen A."/>
            <person name="Lutzoni F."/>
            <person name="Magnuson J."/>
            <person name="Mondo S."/>
            <person name="Nolan M."/>
            <person name="Ohm R."/>
            <person name="Pangilinan J."/>
            <person name="Park H.-J."/>
            <person name="Ramirez L."/>
            <person name="Alfaro M."/>
            <person name="Sun H."/>
            <person name="Tritt A."/>
            <person name="Yoshinaga Y."/>
            <person name="Zwiers L.-H."/>
            <person name="Turgeon B."/>
            <person name="Goodwin S."/>
            <person name="Spatafora J."/>
            <person name="Crous P."/>
            <person name="Grigoriev I."/>
        </authorList>
    </citation>
    <scope>NUCLEOTIDE SEQUENCE</scope>
    <source>
        <strain evidence="2">CBS 122367</strain>
    </source>
</reference>
<gene>
    <name evidence="2" type="ORF">K458DRAFT_314524</name>
</gene>
<accession>A0A6G1IMQ3</accession>
<proteinExistence type="predicted"/>
<keyword evidence="3" id="KW-1185">Reference proteome</keyword>
<sequence>DNLTKLWLTKRALRELDRRNSQAAPSTSQSLHQHARRPVTRKSIVEQNTTCHVAHCTNYLSRCTPRILKNIRLFARHRGPDLSDLRNVCMA</sequence>
<dbReference type="EMBL" id="MU005604">
    <property type="protein sequence ID" value="KAF2679273.1"/>
    <property type="molecule type" value="Genomic_DNA"/>
</dbReference>
<evidence type="ECO:0000313" key="2">
    <source>
        <dbReference type="EMBL" id="KAF2679273.1"/>
    </source>
</evidence>
<feature type="compositionally biased region" description="Polar residues" evidence="1">
    <location>
        <begin position="21"/>
        <end position="32"/>
    </location>
</feature>
<evidence type="ECO:0000313" key="3">
    <source>
        <dbReference type="Proteomes" id="UP000799291"/>
    </source>
</evidence>
<organism evidence="2 3">
    <name type="scientific">Lentithecium fluviatile CBS 122367</name>
    <dbReference type="NCBI Taxonomy" id="1168545"/>
    <lineage>
        <taxon>Eukaryota</taxon>
        <taxon>Fungi</taxon>
        <taxon>Dikarya</taxon>
        <taxon>Ascomycota</taxon>
        <taxon>Pezizomycotina</taxon>
        <taxon>Dothideomycetes</taxon>
        <taxon>Pleosporomycetidae</taxon>
        <taxon>Pleosporales</taxon>
        <taxon>Massarineae</taxon>
        <taxon>Lentitheciaceae</taxon>
        <taxon>Lentithecium</taxon>
    </lineage>
</organism>
<feature type="region of interest" description="Disordered" evidence="1">
    <location>
        <begin position="17"/>
        <end position="42"/>
    </location>
</feature>